<dbReference type="Gramene" id="OE9A102939T1">
    <property type="protein sequence ID" value="OE9A102939C1"/>
    <property type="gene ID" value="OE9A102939"/>
</dbReference>
<keyword evidence="1" id="KW-0805">Transcription regulation</keyword>
<dbReference type="InterPro" id="IPR003441">
    <property type="entry name" value="NAC-dom"/>
</dbReference>
<dbReference type="InterPro" id="IPR036093">
    <property type="entry name" value="NAC_dom_sf"/>
</dbReference>
<feature type="region of interest" description="Disordered" evidence="5">
    <location>
        <begin position="232"/>
        <end position="286"/>
    </location>
</feature>
<organism evidence="7 8">
    <name type="scientific">Olea europaea subsp. europaea</name>
    <dbReference type="NCBI Taxonomy" id="158383"/>
    <lineage>
        <taxon>Eukaryota</taxon>
        <taxon>Viridiplantae</taxon>
        <taxon>Streptophyta</taxon>
        <taxon>Embryophyta</taxon>
        <taxon>Tracheophyta</taxon>
        <taxon>Spermatophyta</taxon>
        <taxon>Magnoliopsida</taxon>
        <taxon>eudicotyledons</taxon>
        <taxon>Gunneridae</taxon>
        <taxon>Pentapetalae</taxon>
        <taxon>asterids</taxon>
        <taxon>lamiids</taxon>
        <taxon>Lamiales</taxon>
        <taxon>Oleaceae</taxon>
        <taxon>Oleeae</taxon>
        <taxon>Olea</taxon>
    </lineage>
</organism>
<accession>A0A8S0QYW6</accession>
<feature type="compositionally biased region" description="Polar residues" evidence="5">
    <location>
        <begin position="232"/>
        <end position="265"/>
    </location>
</feature>
<evidence type="ECO:0000313" key="7">
    <source>
        <dbReference type="EMBL" id="CAA2971251.1"/>
    </source>
</evidence>
<comment type="caution">
    <text evidence="7">The sequence shown here is derived from an EMBL/GenBank/DDBJ whole genome shotgun (WGS) entry which is preliminary data.</text>
</comment>
<evidence type="ECO:0000259" key="6">
    <source>
        <dbReference type="PROSITE" id="PS51005"/>
    </source>
</evidence>
<proteinExistence type="predicted"/>
<dbReference type="PANTHER" id="PTHR31719:SF157">
    <property type="entry name" value="NAC TRANSCRIPTION FACTOR-LIKE PROTEIN"/>
    <property type="match status" value="1"/>
</dbReference>
<keyword evidence="3" id="KW-0804">Transcription</keyword>
<evidence type="ECO:0000313" key="8">
    <source>
        <dbReference type="Proteomes" id="UP000594638"/>
    </source>
</evidence>
<dbReference type="Proteomes" id="UP000594638">
    <property type="component" value="Unassembled WGS sequence"/>
</dbReference>
<dbReference type="OrthoDB" id="1921961at2759"/>
<sequence>MEKNPIFSSSFPPGIRFHPSDEELIVYYLLNKVKSRPLPANVIADTQLYDYDPWELARKSVFGEDEWYFFTPRDRKYPNGGRPNRTAASGYWKATGIDNPILSSYGSRKIGVKKALVFYIGRPPKGVKTDWIMTEYRLPETTPQPLRSKGSMRLDDWVLCRIRQKGNMSKNAKEIEKNPSNVPDYLPMINEIPSICTDVGPDKILDYFSSSDYHQVASLLVGNELTTEFNPKIPLQSNNNAKGNTDEAPNSWFQSLFNSSSGQTNEENKDTGTFEGHHQSEGDKCKINSSNVMTNCLEIYMPPLSETNFRQ</sequence>
<dbReference type="GO" id="GO:0006355">
    <property type="term" value="P:regulation of DNA-templated transcription"/>
    <property type="evidence" value="ECO:0007669"/>
    <property type="project" value="InterPro"/>
</dbReference>
<dbReference type="SUPFAM" id="SSF101941">
    <property type="entry name" value="NAC domain"/>
    <property type="match status" value="1"/>
</dbReference>
<feature type="domain" description="NAC" evidence="6">
    <location>
        <begin position="11"/>
        <end position="165"/>
    </location>
</feature>
<keyword evidence="8" id="KW-1185">Reference proteome</keyword>
<evidence type="ECO:0000256" key="5">
    <source>
        <dbReference type="SAM" id="MobiDB-lite"/>
    </source>
</evidence>
<dbReference type="GO" id="GO:0003677">
    <property type="term" value="F:DNA binding"/>
    <property type="evidence" value="ECO:0007669"/>
    <property type="project" value="UniProtKB-KW"/>
</dbReference>
<dbReference type="AlphaFoldDB" id="A0A8S0QYW6"/>
<dbReference type="PANTHER" id="PTHR31719">
    <property type="entry name" value="NAC TRANSCRIPTION FACTOR 56"/>
    <property type="match status" value="1"/>
</dbReference>
<feature type="compositionally biased region" description="Basic and acidic residues" evidence="5">
    <location>
        <begin position="266"/>
        <end position="286"/>
    </location>
</feature>
<dbReference type="PROSITE" id="PS51005">
    <property type="entry name" value="NAC"/>
    <property type="match status" value="1"/>
</dbReference>
<protein>
    <submittedName>
        <fullName evidence="7">NAC transcription factor 29-like</fullName>
    </submittedName>
</protein>
<evidence type="ECO:0000256" key="2">
    <source>
        <dbReference type="ARBA" id="ARBA00023125"/>
    </source>
</evidence>
<reference evidence="7 8" key="1">
    <citation type="submission" date="2019-12" db="EMBL/GenBank/DDBJ databases">
        <authorList>
            <person name="Alioto T."/>
            <person name="Alioto T."/>
            <person name="Gomez Garrido J."/>
        </authorList>
    </citation>
    <scope>NUCLEOTIDE SEQUENCE [LARGE SCALE GENOMIC DNA]</scope>
</reference>
<keyword evidence="4" id="KW-0539">Nucleus</keyword>
<evidence type="ECO:0000256" key="3">
    <source>
        <dbReference type="ARBA" id="ARBA00023163"/>
    </source>
</evidence>
<name>A0A8S0QYW6_OLEEU</name>
<keyword evidence="2" id="KW-0238">DNA-binding</keyword>
<dbReference type="EMBL" id="CACTIH010002003">
    <property type="protein sequence ID" value="CAA2971251.1"/>
    <property type="molecule type" value="Genomic_DNA"/>
</dbReference>
<gene>
    <name evidence="7" type="ORF">OLEA9_A102939</name>
</gene>
<evidence type="ECO:0000256" key="1">
    <source>
        <dbReference type="ARBA" id="ARBA00023015"/>
    </source>
</evidence>
<evidence type="ECO:0000256" key="4">
    <source>
        <dbReference type="ARBA" id="ARBA00023242"/>
    </source>
</evidence>
<dbReference type="Pfam" id="PF02365">
    <property type="entry name" value="NAM"/>
    <property type="match status" value="1"/>
</dbReference>
<dbReference type="Gene3D" id="2.170.150.80">
    <property type="entry name" value="NAC domain"/>
    <property type="match status" value="1"/>
</dbReference>